<dbReference type="Proteomes" id="UP000305709">
    <property type="component" value="Unassembled WGS sequence"/>
</dbReference>
<organism evidence="2 3">
    <name type="scientific">Rubellimicrobium roseum</name>
    <dbReference type="NCBI Taxonomy" id="687525"/>
    <lineage>
        <taxon>Bacteria</taxon>
        <taxon>Pseudomonadati</taxon>
        <taxon>Pseudomonadota</taxon>
        <taxon>Alphaproteobacteria</taxon>
        <taxon>Rhodobacterales</taxon>
        <taxon>Roseobacteraceae</taxon>
        <taxon>Rubellimicrobium</taxon>
    </lineage>
</organism>
<dbReference type="EMBL" id="VDFV01000002">
    <property type="protein sequence ID" value="TNC74225.1"/>
    <property type="molecule type" value="Genomic_DNA"/>
</dbReference>
<comment type="caution">
    <text evidence="2">The sequence shown here is derived from an EMBL/GenBank/DDBJ whole genome shotgun (WGS) entry which is preliminary data.</text>
</comment>
<protein>
    <submittedName>
        <fullName evidence="2">Flagellar biosynthesis protein FlgJ</fullName>
    </submittedName>
</protein>
<dbReference type="OrthoDB" id="7690273at2"/>
<dbReference type="RefSeq" id="WP_139080186.1">
    <property type="nucleotide sequence ID" value="NZ_VDFV01000002.1"/>
</dbReference>
<dbReference type="Pfam" id="PF10135">
    <property type="entry name" value="Rod-binding"/>
    <property type="match status" value="1"/>
</dbReference>
<gene>
    <name evidence="2" type="ORF">FHG71_03280</name>
</gene>
<proteinExistence type="predicted"/>
<evidence type="ECO:0000313" key="3">
    <source>
        <dbReference type="Proteomes" id="UP000305709"/>
    </source>
</evidence>
<reference evidence="2 3" key="1">
    <citation type="submission" date="2019-06" db="EMBL/GenBank/DDBJ databases">
        <authorList>
            <person name="Jiang L."/>
        </authorList>
    </citation>
    <scope>NUCLEOTIDE SEQUENCE [LARGE SCALE GENOMIC DNA]</scope>
    <source>
        <strain evidence="2 3">YIM 48858</strain>
    </source>
</reference>
<keyword evidence="3" id="KW-1185">Reference proteome</keyword>
<feature type="domain" description="Flagellar protein FlgJ N-terminal" evidence="1">
    <location>
        <begin position="33"/>
        <end position="82"/>
    </location>
</feature>
<accession>A0A5C4NK03</accession>
<keyword evidence="2" id="KW-0966">Cell projection</keyword>
<evidence type="ECO:0000313" key="2">
    <source>
        <dbReference type="EMBL" id="TNC74225.1"/>
    </source>
</evidence>
<keyword evidence="2" id="KW-0282">Flagellum</keyword>
<evidence type="ECO:0000259" key="1">
    <source>
        <dbReference type="Pfam" id="PF10135"/>
    </source>
</evidence>
<dbReference type="AlphaFoldDB" id="A0A5C4NK03"/>
<name>A0A5C4NK03_9RHOB</name>
<sequence length="91" mass="9185">MITSPPSNPLAELPARDGPLRDAAVRLEAGFLKEMLAAAGLGRPPGGLGGGAGEDQFASFLLDAQALRLAQAGGIGLAESLFEALKARDAT</sequence>
<dbReference type="InterPro" id="IPR019301">
    <property type="entry name" value="Flagellar_prot_FlgJ_N"/>
</dbReference>
<keyword evidence="2" id="KW-0969">Cilium</keyword>